<dbReference type="Gene3D" id="1.25.40.20">
    <property type="entry name" value="Ankyrin repeat-containing domain"/>
    <property type="match status" value="1"/>
</dbReference>
<evidence type="ECO:0000256" key="5">
    <source>
        <dbReference type="ARBA" id="ARBA00022989"/>
    </source>
</evidence>
<feature type="compositionally biased region" description="Polar residues" evidence="7">
    <location>
        <begin position="70"/>
        <end position="81"/>
    </location>
</feature>
<evidence type="ECO:0000256" key="8">
    <source>
        <dbReference type="SAM" id="Phobius"/>
    </source>
</evidence>
<dbReference type="InterPro" id="IPR001173">
    <property type="entry name" value="Glyco_trans_2-like"/>
</dbReference>
<feature type="transmembrane region" description="Helical" evidence="8">
    <location>
        <begin position="1159"/>
        <end position="1177"/>
    </location>
</feature>
<feature type="region of interest" description="Disordered" evidence="7">
    <location>
        <begin position="1465"/>
        <end position="1485"/>
    </location>
</feature>
<feature type="transmembrane region" description="Helical" evidence="8">
    <location>
        <begin position="1782"/>
        <end position="1801"/>
    </location>
</feature>
<feature type="compositionally biased region" description="Gly residues" evidence="7">
    <location>
        <begin position="173"/>
        <end position="268"/>
    </location>
</feature>
<name>A0ABY8U356_TETOB</name>
<evidence type="ECO:0000259" key="9">
    <source>
        <dbReference type="Pfam" id="PF13632"/>
    </source>
</evidence>
<dbReference type="SUPFAM" id="SSF48403">
    <property type="entry name" value="Ankyrin repeat"/>
    <property type="match status" value="1"/>
</dbReference>
<organism evidence="10 11">
    <name type="scientific">Tetradesmus obliquus</name>
    <name type="common">Green alga</name>
    <name type="synonym">Acutodesmus obliquus</name>
    <dbReference type="NCBI Taxonomy" id="3088"/>
    <lineage>
        <taxon>Eukaryota</taxon>
        <taxon>Viridiplantae</taxon>
        <taxon>Chlorophyta</taxon>
        <taxon>core chlorophytes</taxon>
        <taxon>Chlorophyceae</taxon>
        <taxon>CS clade</taxon>
        <taxon>Sphaeropleales</taxon>
        <taxon>Scenedesmaceae</taxon>
        <taxon>Tetradesmus</taxon>
    </lineage>
</organism>
<feature type="compositionally biased region" description="Low complexity" evidence="7">
    <location>
        <begin position="123"/>
        <end position="172"/>
    </location>
</feature>
<comment type="subcellular location">
    <subcellularLocation>
        <location evidence="1">Membrane</location>
        <topology evidence="1">Multi-pass membrane protein</topology>
    </subcellularLocation>
</comment>
<keyword evidence="4 8" id="KW-0812">Transmembrane</keyword>
<evidence type="ECO:0000313" key="11">
    <source>
        <dbReference type="Proteomes" id="UP001244341"/>
    </source>
</evidence>
<feature type="region of interest" description="Disordered" evidence="7">
    <location>
        <begin position="16"/>
        <end position="84"/>
    </location>
</feature>
<dbReference type="Pfam" id="PF13632">
    <property type="entry name" value="Glyco_trans_2_3"/>
    <property type="match status" value="1"/>
</dbReference>
<feature type="transmembrane region" description="Helical" evidence="8">
    <location>
        <begin position="363"/>
        <end position="385"/>
    </location>
</feature>
<feature type="transmembrane region" description="Helical" evidence="8">
    <location>
        <begin position="651"/>
        <end position="669"/>
    </location>
</feature>
<dbReference type="Pfam" id="PF13637">
    <property type="entry name" value="Ank_4"/>
    <property type="match status" value="1"/>
</dbReference>
<dbReference type="Proteomes" id="UP001244341">
    <property type="component" value="Chromosome 6b"/>
</dbReference>
<gene>
    <name evidence="10" type="ORF">OEZ85_001602</name>
</gene>
<feature type="transmembrane region" description="Helical" evidence="8">
    <location>
        <begin position="681"/>
        <end position="706"/>
    </location>
</feature>
<protein>
    <recommendedName>
        <fullName evidence="9">Glycosyltransferase 2-like domain-containing protein</fullName>
    </recommendedName>
</protein>
<evidence type="ECO:0000256" key="7">
    <source>
        <dbReference type="SAM" id="MobiDB-lite"/>
    </source>
</evidence>
<feature type="transmembrane region" description="Helical" evidence="8">
    <location>
        <begin position="1120"/>
        <end position="1147"/>
    </location>
</feature>
<reference evidence="10 11" key="1">
    <citation type="submission" date="2023-05" db="EMBL/GenBank/DDBJ databases">
        <title>A 100% complete, gapless, phased diploid assembly of the Scenedesmus obliquus UTEX 3031 genome.</title>
        <authorList>
            <person name="Biondi T.C."/>
            <person name="Hanschen E.R."/>
            <person name="Kwon T."/>
            <person name="Eng W."/>
            <person name="Kruse C.P.S."/>
            <person name="Koehler S.I."/>
            <person name="Kunde Y."/>
            <person name="Gleasner C.D."/>
            <person name="You Mak K.T."/>
            <person name="Polle J."/>
            <person name="Hovde B.T."/>
            <person name="Starkenburg S.R."/>
        </authorList>
    </citation>
    <scope>NUCLEOTIDE SEQUENCE [LARGE SCALE GENOMIC DNA]</scope>
    <source>
        <strain evidence="10 11">DOE0152z</strain>
    </source>
</reference>
<accession>A0ABY8U356</accession>
<feature type="region of interest" description="Disordered" evidence="7">
    <location>
        <begin position="1266"/>
        <end position="1294"/>
    </location>
</feature>
<dbReference type="PANTHER" id="PTHR43867:SF2">
    <property type="entry name" value="CELLULOSE SYNTHASE CATALYTIC SUBUNIT A [UDP-FORMING]"/>
    <property type="match status" value="1"/>
</dbReference>
<dbReference type="Pfam" id="PF00023">
    <property type="entry name" value="Ank"/>
    <property type="match status" value="1"/>
</dbReference>
<sequence>MSYSLGSAFAGNAVIQAGTKNQGKGTGDTKVNGNDKAASDSAAQGSDKAAGGSTVSASQGIGNGVADNSGVVNTGPQTSQGIGYGVTDRGVQAAAAPAVAAAAAAAPAASSKDSSSDWGGMRSASWGGSSSSSSDGSSDGSFSGASDGDSFGLGRSGRGDSSSSSEARSASAGDGGFGGAGDRGSGGSFGGGAGRGGGGAGRSGGARSAGGGMGGGSGRSGGSRSGGAGRSGGGGASAASAGGRGGGGRGGGGGGGRGGGGGGGGGGGRGRKMLDTSPEADPLQPSSPVSFAANIGRQLLQIAGVSAGAISTLGSGPEASLGQLGAAGSDYRSSWAAQANQQSASGASSMGKKSLALLAGIDYWGLMVLGMGLLLVLLYFTLQFIRKARATASLRMAPCEGGAFRLAAARGDIPTMQALADGSRRFHVDADHEGFTPVHAAAVEGKAGALLWLCQHGADVTALKDDGWKDTALHYAAARGHMHCCQVLLAFGAQLDAVNYAGQTAADVASRSGHSRLAAYLKKVAAGTSPKPSKNTIPAPLRRQLASALSQYQQAVTAEALKAGVAEPIAAAAGALAPLNFSAAIASSSSRSNVAGLAEQAAAVAAAPGVAPGAVAAAAAAATKKLAKAAAKRGWEGVGSQGTQLAHGVKVFRVLAVMTQACMAGYIVWRALRTLNPGWSYLFSVPIWACEFAGFVLSNVFVMSLWNQIVRAPRKLEEMLPPEEMPSVDVFVPTYSEPVEVIEPTIIAALNMNYPGARMSVHVLDDGARPEVAALVSRLRFQLTYMGREAELRYVARVKAKGTPHHAKAGNINSALLKESAGSGTFVLVLDCDMIVHPDFLQNILGHFYKQDEPEGPWTLKDKAGFIQTPQDFWNVDAADPLVHSARFFYGPMLQGRDGIGACPCCGTGVVFKRDTLIALGGQSYGSITEDYNTAMNMLGAGFATMFLNERLVFGMAPDDLESALTQRLRWAMGALQILSRTNPLSVPGLNATQSVLFFEALAHHWLAIATVALGVLPIPFLFTGYSPVVAPAMWEFTLAFGCFYLMNRIMLWWVHRHVEGGSQEMWRGSQMWVWISPNHIKAMWKVLVAENWLFKKLFAFEITFAVTSKDKKEPSRADALRSVLGVVWPYLLWIAGFAAGVGYFVVKACMGSYGPWELMTYLISIMWGSLILLSIWPPLATLLPREETEEGWKISWDAILHLGSREQRAAERAALQQGTCPRELIRQKTLGKDGLSAAADNANDFVIMEEDEEAMDIVPGFDDDDSVLNRTGSNGSILRQGSGGSGLFRQGSGSGMLRRMSIDVMADRVRSFFHIGNHSSPSNEMQQQQEEQQQEAVTPKARVRRGSLELQSVQRPQQQRQQRRRSMDHHSNVMSFQGFEAGRAASYSQGSGNSPAAWATMPFTGFEEVDQQLQPPVAPRARRSSFDGFTAGLRRRPRASVDIGSAAAAAAPRRLGRMSLDFGARHRHHHQQQQQQQQQQQHLLHFSPAAESARATGTAALGRISLPGRSRAVMEASSLYTHLILPEPAASGPGCRAGGSRRLLAVTADGTLLPGGAVLDSHQQQQQQALITDQRHNRSSMDSYASWNWAGSADSNVQGGVAVVPHVPAAVGSFDITAGRDGDAAVLQMPAGDNAAGVTSSSIAMDCPAVQGQLQQLACAVINRRVSVDMRRTGSGSGHGGTTASFGSFSFSRPSFMGGLSAGGDGLMFGRQPSASGCLMTSDMSGWTVADCAGATAADNDCTEMFNTQAAVIPTLPENIYEHTIAAVPNFGERAAPKASWMFFIVNTVLLASLFGASFVEVYCS</sequence>
<dbReference type="InterPro" id="IPR050321">
    <property type="entry name" value="Glycosyltr_2/OpgH_subfam"/>
</dbReference>
<feature type="compositionally biased region" description="Polar residues" evidence="7">
    <location>
        <begin position="1269"/>
        <end position="1280"/>
    </location>
</feature>
<dbReference type="SMART" id="SM00248">
    <property type="entry name" value="ANK"/>
    <property type="match status" value="3"/>
</dbReference>
<dbReference type="InterPro" id="IPR036770">
    <property type="entry name" value="Ankyrin_rpt-contain_sf"/>
</dbReference>
<evidence type="ECO:0000256" key="1">
    <source>
        <dbReference type="ARBA" id="ARBA00004141"/>
    </source>
</evidence>
<evidence type="ECO:0000256" key="4">
    <source>
        <dbReference type="ARBA" id="ARBA00022692"/>
    </source>
</evidence>
<dbReference type="InterPro" id="IPR029044">
    <property type="entry name" value="Nucleotide-diphossugar_trans"/>
</dbReference>
<evidence type="ECO:0000313" key="10">
    <source>
        <dbReference type="EMBL" id="WIA14886.1"/>
    </source>
</evidence>
<dbReference type="EMBL" id="CP126213">
    <property type="protein sequence ID" value="WIA14886.1"/>
    <property type="molecule type" value="Genomic_DNA"/>
</dbReference>
<evidence type="ECO:0000256" key="2">
    <source>
        <dbReference type="ARBA" id="ARBA00022676"/>
    </source>
</evidence>
<evidence type="ECO:0000256" key="3">
    <source>
        <dbReference type="ARBA" id="ARBA00022679"/>
    </source>
</evidence>
<evidence type="ECO:0000256" key="6">
    <source>
        <dbReference type="ARBA" id="ARBA00023136"/>
    </source>
</evidence>
<keyword evidence="11" id="KW-1185">Reference proteome</keyword>
<dbReference type="PANTHER" id="PTHR43867">
    <property type="entry name" value="CELLULOSE SYNTHASE CATALYTIC SUBUNIT A [UDP-FORMING]"/>
    <property type="match status" value="1"/>
</dbReference>
<keyword evidence="3" id="KW-0808">Transferase</keyword>
<feature type="domain" description="Glycosyltransferase 2-like" evidence="9">
    <location>
        <begin position="827"/>
        <end position="1042"/>
    </location>
</feature>
<feature type="transmembrane region" description="Helical" evidence="8">
    <location>
        <begin position="1006"/>
        <end position="1023"/>
    </location>
</feature>
<proteinExistence type="predicted"/>
<dbReference type="SUPFAM" id="SSF53448">
    <property type="entry name" value="Nucleotide-diphospho-sugar transferases"/>
    <property type="match status" value="1"/>
</dbReference>
<feature type="compositionally biased region" description="Low complexity" evidence="7">
    <location>
        <begin position="1327"/>
        <end position="1336"/>
    </location>
</feature>
<feature type="transmembrane region" description="Helical" evidence="8">
    <location>
        <begin position="1029"/>
        <end position="1047"/>
    </location>
</feature>
<keyword evidence="5 8" id="KW-1133">Transmembrane helix</keyword>
<feature type="region of interest" description="Disordered" evidence="7">
    <location>
        <begin position="1315"/>
        <end position="1370"/>
    </location>
</feature>
<dbReference type="CDD" id="cd06421">
    <property type="entry name" value="CESA_CelA_like"/>
    <property type="match status" value="1"/>
</dbReference>
<feature type="compositionally biased region" description="Low complexity" evidence="7">
    <location>
        <begin position="1473"/>
        <end position="1485"/>
    </location>
</feature>
<feature type="region of interest" description="Disordered" evidence="7">
    <location>
        <begin position="106"/>
        <end position="289"/>
    </location>
</feature>
<dbReference type="InterPro" id="IPR002110">
    <property type="entry name" value="Ankyrin_rpt"/>
</dbReference>
<keyword evidence="2" id="KW-0328">Glycosyltransferase</keyword>
<dbReference type="Gene3D" id="3.90.550.10">
    <property type="entry name" value="Spore Coat Polysaccharide Biosynthesis Protein SpsA, Chain A"/>
    <property type="match status" value="1"/>
</dbReference>
<keyword evidence="6 8" id="KW-0472">Membrane</keyword>